<dbReference type="Gene3D" id="1.25.40.10">
    <property type="entry name" value="Tetratricopeptide repeat domain"/>
    <property type="match status" value="1"/>
</dbReference>
<sequence length="265" mass="29060">MRRLARSSSWCIRLALLSAAAGAMSTTGVSAVDLAQRSPDPWSQFRSGYQLYSDGDKDGALAAYAKAAEDGHAGARWKVARMYADGDGIARDDYRAFKMFQKIVEHGVTPGSQEEIFVSDALVALARYYRTGIAETDVRANSDAAMDLYVRAASVYGNTQAQFEIGHMLLDEHRNLRRAARWLQLASGKGHVGAQALLGDLLFQKGRTVEGLALLTTALDRASEGDRGWIRQRQEQAFGLASEAERRLAYEMSRHQLGEVVVSAQ</sequence>
<dbReference type="SUPFAM" id="SSF81901">
    <property type="entry name" value="HCP-like"/>
    <property type="match status" value="1"/>
</dbReference>
<dbReference type="SMART" id="SM00671">
    <property type="entry name" value="SEL1"/>
    <property type="match status" value="3"/>
</dbReference>
<proteinExistence type="predicted"/>
<keyword evidence="1" id="KW-0732">Signal</keyword>
<feature type="chain" id="PRO_5012398556" description="Exopolysaccharide production negative regulator" evidence="1">
    <location>
        <begin position="32"/>
        <end position="265"/>
    </location>
</feature>
<dbReference type="Pfam" id="PF08238">
    <property type="entry name" value="Sel1"/>
    <property type="match status" value="3"/>
</dbReference>
<dbReference type="AlphaFoldDB" id="A0A231UWH8"/>
<dbReference type="PANTHER" id="PTHR11102">
    <property type="entry name" value="SEL-1-LIKE PROTEIN"/>
    <property type="match status" value="1"/>
</dbReference>
<keyword evidence="3" id="KW-1185">Reference proteome</keyword>
<dbReference type="OrthoDB" id="9796900at2"/>
<feature type="signal peptide" evidence="1">
    <location>
        <begin position="1"/>
        <end position="31"/>
    </location>
</feature>
<gene>
    <name evidence="2" type="ORF">B7H23_08640</name>
</gene>
<reference evidence="3" key="1">
    <citation type="journal article" date="2017" name="Int. J. Syst. Evol. Microbiol.">
        <title>Notoacmeibacter marinus gen. nov., sp. nov., isolated from the gut of a limpet and proposal of Notoacmeibacteraceae fam. nov. in the order Rhizobiales of the class Alphaproteobacteria.</title>
        <authorList>
            <person name="Huang Z."/>
            <person name="Guo F."/>
            <person name="Lai Q."/>
        </authorList>
    </citation>
    <scope>NUCLEOTIDE SEQUENCE [LARGE SCALE GENOMIC DNA]</scope>
    <source>
        <strain evidence="3">XMTR2A4</strain>
    </source>
</reference>
<accession>A0A231UWH8</accession>
<evidence type="ECO:0008006" key="4">
    <source>
        <dbReference type="Google" id="ProtNLM"/>
    </source>
</evidence>
<name>A0A231UWH8_9HYPH</name>
<protein>
    <recommendedName>
        <fullName evidence="4">Exopolysaccharide production negative regulator</fullName>
    </recommendedName>
</protein>
<comment type="caution">
    <text evidence="2">The sequence shown here is derived from an EMBL/GenBank/DDBJ whole genome shotgun (WGS) entry which is preliminary data.</text>
</comment>
<dbReference type="PANTHER" id="PTHR11102:SF160">
    <property type="entry name" value="ERAD-ASSOCIATED E3 UBIQUITIN-PROTEIN LIGASE COMPONENT HRD3"/>
    <property type="match status" value="1"/>
</dbReference>
<dbReference type="InterPro" id="IPR006597">
    <property type="entry name" value="Sel1-like"/>
</dbReference>
<dbReference type="RefSeq" id="WP_094077056.1">
    <property type="nucleotide sequence ID" value="NZ_NBYO01000002.1"/>
</dbReference>
<evidence type="ECO:0000313" key="2">
    <source>
        <dbReference type="EMBL" id="OXT00232.1"/>
    </source>
</evidence>
<dbReference type="InterPro" id="IPR050767">
    <property type="entry name" value="Sel1_AlgK"/>
</dbReference>
<evidence type="ECO:0000256" key="1">
    <source>
        <dbReference type="SAM" id="SignalP"/>
    </source>
</evidence>
<dbReference type="Proteomes" id="UP000215405">
    <property type="component" value="Unassembled WGS sequence"/>
</dbReference>
<dbReference type="InterPro" id="IPR011990">
    <property type="entry name" value="TPR-like_helical_dom_sf"/>
</dbReference>
<organism evidence="2 3">
    <name type="scientific">Notoacmeibacter marinus</name>
    <dbReference type="NCBI Taxonomy" id="1876515"/>
    <lineage>
        <taxon>Bacteria</taxon>
        <taxon>Pseudomonadati</taxon>
        <taxon>Pseudomonadota</taxon>
        <taxon>Alphaproteobacteria</taxon>
        <taxon>Hyphomicrobiales</taxon>
        <taxon>Notoacmeibacteraceae</taxon>
        <taxon>Notoacmeibacter</taxon>
    </lineage>
</organism>
<dbReference type="EMBL" id="NBYO01000002">
    <property type="protein sequence ID" value="OXT00232.1"/>
    <property type="molecule type" value="Genomic_DNA"/>
</dbReference>
<evidence type="ECO:0000313" key="3">
    <source>
        <dbReference type="Proteomes" id="UP000215405"/>
    </source>
</evidence>